<dbReference type="InterPro" id="IPR003256">
    <property type="entry name" value="Ribosomal_uL24"/>
</dbReference>
<evidence type="ECO:0000256" key="1">
    <source>
        <dbReference type="ARBA" id="ARBA00010618"/>
    </source>
</evidence>
<dbReference type="Pfam" id="PF17136">
    <property type="entry name" value="ribosomal_L24"/>
    <property type="match status" value="1"/>
</dbReference>
<comment type="similarity">
    <text evidence="1">Belongs to the universal ribosomal protein uL24 family.</text>
</comment>
<keyword evidence="3" id="KW-0687">Ribonucleoprotein</keyword>
<dbReference type="EMBL" id="CAWYQH010000119">
    <property type="protein sequence ID" value="CAK8690914.1"/>
    <property type="molecule type" value="Genomic_DNA"/>
</dbReference>
<dbReference type="Gene3D" id="2.30.30.30">
    <property type="match status" value="1"/>
</dbReference>
<evidence type="ECO:0000313" key="8">
    <source>
        <dbReference type="Proteomes" id="UP001642483"/>
    </source>
</evidence>
<proteinExistence type="inferred from homology"/>
<evidence type="ECO:0000259" key="6">
    <source>
        <dbReference type="SMART" id="SM00739"/>
    </source>
</evidence>
<sequence length="244" mass="28514">MRLTRFLLEKRGWLRLPGKPPESFRLIRHGALKWRDYRPREIDPPYWYKWTLTSPYSAEEQQKIMTGQTIAWYQHNYNKMKIVPPDKWLYEVGDKVQILVGKDEGKQGEVIQVVREGNLIVVGGLNCKRQTSEGGMMSDVEQPLQHHEVSLIDPKTSKPVSVEFKVSPEGKRVRVSKESGHIIHWPPEKLADGTLKSEFKCGEKDTTYEDACKRTFVPTMETWEEELQKISGINDPPRRKTFWY</sequence>
<keyword evidence="8" id="KW-1185">Reference proteome</keyword>
<dbReference type="InterPro" id="IPR014722">
    <property type="entry name" value="Rib_uL2_dom2"/>
</dbReference>
<dbReference type="SUPFAM" id="SSF50104">
    <property type="entry name" value="Translation proteins SH3-like domain"/>
    <property type="match status" value="1"/>
</dbReference>
<dbReference type="PANTHER" id="PTHR12903">
    <property type="entry name" value="MITOCHONDRIAL RIBOSOMAL PROTEIN L24"/>
    <property type="match status" value="1"/>
</dbReference>
<evidence type="ECO:0000256" key="3">
    <source>
        <dbReference type="ARBA" id="ARBA00023274"/>
    </source>
</evidence>
<dbReference type="CDD" id="cd06089">
    <property type="entry name" value="KOW_RPL26"/>
    <property type="match status" value="1"/>
</dbReference>
<dbReference type="Proteomes" id="UP001642483">
    <property type="component" value="Unassembled WGS sequence"/>
</dbReference>
<organism evidence="7 8">
    <name type="scientific">Clavelina lepadiformis</name>
    <name type="common">Light-bulb sea squirt</name>
    <name type="synonym">Ascidia lepadiformis</name>
    <dbReference type="NCBI Taxonomy" id="159417"/>
    <lineage>
        <taxon>Eukaryota</taxon>
        <taxon>Metazoa</taxon>
        <taxon>Chordata</taxon>
        <taxon>Tunicata</taxon>
        <taxon>Ascidiacea</taxon>
        <taxon>Aplousobranchia</taxon>
        <taxon>Clavelinidae</taxon>
        <taxon>Clavelina</taxon>
    </lineage>
</organism>
<reference evidence="7 8" key="1">
    <citation type="submission" date="2024-02" db="EMBL/GenBank/DDBJ databases">
        <authorList>
            <person name="Daric V."/>
            <person name="Darras S."/>
        </authorList>
    </citation>
    <scope>NUCLEOTIDE SEQUENCE [LARGE SCALE GENOMIC DNA]</scope>
</reference>
<protein>
    <recommendedName>
        <fullName evidence="4">Large ribosomal subunit protein uL24m</fullName>
    </recommendedName>
    <alternativeName>
        <fullName evidence="5">39S ribosomal protein L24, mitochondrial</fullName>
    </alternativeName>
</protein>
<comment type="caution">
    <text evidence="7">The sequence shown here is derived from an EMBL/GenBank/DDBJ whole genome shotgun (WGS) entry which is preliminary data.</text>
</comment>
<dbReference type="InterPro" id="IPR005824">
    <property type="entry name" value="KOW"/>
</dbReference>
<dbReference type="SMART" id="SM00739">
    <property type="entry name" value="KOW"/>
    <property type="match status" value="1"/>
</dbReference>
<gene>
    <name evidence="7" type="ORF">CVLEPA_LOCUS23465</name>
</gene>
<evidence type="ECO:0000256" key="5">
    <source>
        <dbReference type="ARBA" id="ARBA00035357"/>
    </source>
</evidence>
<feature type="domain" description="KOW" evidence="6">
    <location>
        <begin position="89"/>
        <end position="116"/>
    </location>
</feature>
<evidence type="ECO:0000256" key="4">
    <source>
        <dbReference type="ARBA" id="ARBA00035283"/>
    </source>
</evidence>
<evidence type="ECO:0000256" key="2">
    <source>
        <dbReference type="ARBA" id="ARBA00022980"/>
    </source>
</evidence>
<accession>A0ABP0GJU7</accession>
<dbReference type="NCBIfam" id="TIGR01079">
    <property type="entry name" value="rplX_bact"/>
    <property type="match status" value="1"/>
</dbReference>
<dbReference type="InterPro" id="IPR057264">
    <property type="entry name" value="Ribosomal_uL24_C"/>
</dbReference>
<evidence type="ECO:0000313" key="7">
    <source>
        <dbReference type="EMBL" id="CAK8690914.1"/>
    </source>
</evidence>
<keyword evidence="2" id="KW-0689">Ribosomal protein</keyword>
<dbReference type="InterPro" id="IPR008991">
    <property type="entry name" value="Translation_prot_SH3-like_sf"/>
</dbReference>
<name>A0ABP0GJU7_CLALP</name>
<dbReference type="InterPro" id="IPR041988">
    <property type="entry name" value="Ribosomal_uL24_KOW"/>
</dbReference>